<evidence type="ECO:0000313" key="3">
    <source>
        <dbReference type="Proteomes" id="UP000248887"/>
    </source>
</evidence>
<keyword evidence="1" id="KW-0472">Membrane</keyword>
<evidence type="ECO:0000313" key="2">
    <source>
        <dbReference type="EMBL" id="PZQ81464.1"/>
    </source>
</evidence>
<dbReference type="InterPro" id="IPR009325">
    <property type="entry name" value="DUF983"/>
</dbReference>
<dbReference type="Pfam" id="PF06170">
    <property type="entry name" value="DUF983"/>
    <property type="match status" value="1"/>
</dbReference>
<keyword evidence="1" id="KW-0812">Transmembrane</keyword>
<dbReference type="AlphaFoldDB" id="A0A2W5QXK9"/>
<sequence>MVARRERAIGPALTTGFRMRCPACGEGKLYASYLKVNERCPACGEELWHHRADDAPPYMVITIVGHIVVPLLLAVEMALHPALWIHMVLWLPMTLLLALVLLPPVKGALIGYQWAMRMHGFDPNDPERDPAPPSQRAAEDIAARELAARELAARSLAAKT</sequence>
<feature type="transmembrane region" description="Helical" evidence="1">
    <location>
        <begin position="83"/>
        <end position="102"/>
    </location>
</feature>
<dbReference type="EMBL" id="QFQD01000045">
    <property type="protein sequence ID" value="PZQ81464.1"/>
    <property type="molecule type" value="Genomic_DNA"/>
</dbReference>
<keyword evidence="1" id="KW-1133">Transmembrane helix</keyword>
<evidence type="ECO:0000256" key="1">
    <source>
        <dbReference type="SAM" id="Phobius"/>
    </source>
</evidence>
<accession>A0A2W5QXK9</accession>
<feature type="transmembrane region" description="Helical" evidence="1">
    <location>
        <begin position="58"/>
        <end position="77"/>
    </location>
</feature>
<organism evidence="2 3">
    <name type="scientific">Ancylobacter novellus</name>
    <name type="common">Thiobacillus novellus</name>
    <dbReference type="NCBI Taxonomy" id="921"/>
    <lineage>
        <taxon>Bacteria</taxon>
        <taxon>Pseudomonadati</taxon>
        <taxon>Pseudomonadota</taxon>
        <taxon>Alphaproteobacteria</taxon>
        <taxon>Hyphomicrobiales</taxon>
        <taxon>Xanthobacteraceae</taxon>
        <taxon>Ancylobacter</taxon>
    </lineage>
</organism>
<reference evidence="2 3" key="1">
    <citation type="submission" date="2017-08" db="EMBL/GenBank/DDBJ databases">
        <title>Infants hospitalized years apart are colonized by the same room-sourced microbial strains.</title>
        <authorList>
            <person name="Brooks B."/>
            <person name="Olm M.R."/>
            <person name="Firek B.A."/>
            <person name="Baker R."/>
            <person name="Thomas B.C."/>
            <person name="Morowitz M.J."/>
            <person name="Banfield J.F."/>
        </authorList>
    </citation>
    <scope>NUCLEOTIDE SEQUENCE [LARGE SCALE GENOMIC DNA]</scope>
    <source>
        <strain evidence="2">S2_005_001_R2_27</strain>
    </source>
</reference>
<protein>
    <recommendedName>
        <fullName evidence="4">DUF983 domain-containing protein</fullName>
    </recommendedName>
</protein>
<proteinExistence type="predicted"/>
<comment type="caution">
    <text evidence="2">The sequence shown here is derived from an EMBL/GenBank/DDBJ whole genome shotgun (WGS) entry which is preliminary data.</text>
</comment>
<name>A0A2W5QXK9_ANCNO</name>
<dbReference type="Proteomes" id="UP000248887">
    <property type="component" value="Unassembled WGS sequence"/>
</dbReference>
<evidence type="ECO:0008006" key="4">
    <source>
        <dbReference type="Google" id="ProtNLM"/>
    </source>
</evidence>
<gene>
    <name evidence="2" type="ORF">DI549_14075</name>
</gene>